<comment type="caution">
    <text evidence="4">The sequence shown here is derived from an EMBL/GenBank/DDBJ whole genome shotgun (WGS) entry which is preliminary data.</text>
</comment>
<accession>A0AAD2K2C8</accession>
<evidence type="ECO:0000256" key="2">
    <source>
        <dbReference type="ARBA" id="ARBA00022679"/>
    </source>
</evidence>
<gene>
    <name evidence="4" type="ORF">MYCIT1_LOCUS20466</name>
</gene>
<keyword evidence="3" id="KW-0012">Acyltransferase</keyword>
<dbReference type="EMBL" id="CAVNYO010000399">
    <property type="protein sequence ID" value="CAK5273776.1"/>
    <property type="molecule type" value="Genomic_DNA"/>
</dbReference>
<dbReference type="AlphaFoldDB" id="A0AAD2K2C8"/>
<evidence type="ECO:0000256" key="1">
    <source>
        <dbReference type="ARBA" id="ARBA00005420"/>
    </source>
</evidence>
<keyword evidence="2" id="KW-0808">Transferase</keyword>
<organism evidence="4 5">
    <name type="scientific">Mycena citricolor</name>
    <dbReference type="NCBI Taxonomy" id="2018698"/>
    <lineage>
        <taxon>Eukaryota</taxon>
        <taxon>Fungi</taxon>
        <taxon>Dikarya</taxon>
        <taxon>Basidiomycota</taxon>
        <taxon>Agaricomycotina</taxon>
        <taxon>Agaricomycetes</taxon>
        <taxon>Agaricomycetidae</taxon>
        <taxon>Agaricales</taxon>
        <taxon>Marasmiineae</taxon>
        <taxon>Mycenaceae</taxon>
        <taxon>Mycena</taxon>
    </lineage>
</organism>
<proteinExistence type="inferred from homology"/>
<sequence length="83" mass="9160">HHRKLISRPTDRICSVTILMVSSGCECAAEDMYLAFEVDVIPRGAVATFATEATGFSQAFPGIRPHLLTLSSNFNIPFYREAL</sequence>
<feature type="non-terminal residue" evidence="4">
    <location>
        <position position="83"/>
    </location>
</feature>
<name>A0AAD2K2C8_9AGAR</name>
<feature type="non-terminal residue" evidence="4">
    <location>
        <position position="1"/>
    </location>
</feature>
<dbReference type="InterPro" id="IPR007130">
    <property type="entry name" value="DAGAT"/>
</dbReference>
<dbReference type="GO" id="GO:0008374">
    <property type="term" value="F:O-acyltransferase activity"/>
    <property type="evidence" value="ECO:0007669"/>
    <property type="project" value="InterPro"/>
</dbReference>
<evidence type="ECO:0000256" key="3">
    <source>
        <dbReference type="ARBA" id="ARBA00023315"/>
    </source>
</evidence>
<evidence type="ECO:0000313" key="4">
    <source>
        <dbReference type="EMBL" id="CAK5273776.1"/>
    </source>
</evidence>
<keyword evidence="5" id="KW-1185">Reference proteome</keyword>
<dbReference type="Pfam" id="PF03982">
    <property type="entry name" value="DAGAT"/>
    <property type="match status" value="1"/>
</dbReference>
<reference evidence="4" key="1">
    <citation type="submission" date="2023-11" db="EMBL/GenBank/DDBJ databases">
        <authorList>
            <person name="De Vega J J."/>
            <person name="De Vega J J."/>
        </authorList>
    </citation>
    <scope>NUCLEOTIDE SEQUENCE</scope>
</reference>
<evidence type="ECO:0000313" key="5">
    <source>
        <dbReference type="Proteomes" id="UP001295794"/>
    </source>
</evidence>
<comment type="similarity">
    <text evidence="1">Belongs to the diacylglycerol acyltransferase family.</text>
</comment>
<dbReference type="Proteomes" id="UP001295794">
    <property type="component" value="Unassembled WGS sequence"/>
</dbReference>
<protein>
    <submittedName>
        <fullName evidence="4">Uncharacterized protein</fullName>
    </submittedName>
</protein>